<dbReference type="Pfam" id="PF00015">
    <property type="entry name" value="MCPsignal"/>
    <property type="match status" value="1"/>
</dbReference>
<evidence type="ECO:0000256" key="6">
    <source>
        <dbReference type="ARBA" id="ARBA00023136"/>
    </source>
</evidence>
<feature type="domain" description="Methyl-accepting transducer" evidence="11">
    <location>
        <begin position="304"/>
        <end position="540"/>
    </location>
</feature>
<feature type="transmembrane region" description="Helical" evidence="10">
    <location>
        <begin position="6"/>
        <end position="30"/>
    </location>
</feature>
<proteinExistence type="inferred from homology"/>
<evidence type="ECO:0000256" key="7">
    <source>
        <dbReference type="ARBA" id="ARBA00023224"/>
    </source>
</evidence>
<evidence type="ECO:0000313" key="14">
    <source>
        <dbReference type="EMBL" id="TWB45716.1"/>
    </source>
</evidence>
<feature type="domain" description="T-SNARE coiled-coil homology" evidence="12">
    <location>
        <begin position="456"/>
        <end position="518"/>
    </location>
</feature>
<dbReference type="InterPro" id="IPR000727">
    <property type="entry name" value="T_SNARE_dom"/>
</dbReference>
<reference evidence="14 15" key="1">
    <citation type="submission" date="2019-06" db="EMBL/GenBank/DDBJ databases">
        <title>Genomic Encyclopedia of Type Strains, Phase IV (KMG-V): Genome sequencing to study the core and pangenomes of soil and plant-associated prokaryotes.</title>
        <authorList>
            <person name="Whitman W."/>
        </authorList>
    </citation>
    <scope>NUCLEOTIDE SEQUENCE [LARGE SCALE GENOMIC DNA]</scope>
    <source>
        <strain evidence="14 15">BR 11622</strain>
    </source>
</reference>
<evidence type="ECO:0000313" key="15">
    <source>
        <dbReference type="Proteomes" id="UP000315751"/>
    </source>
</evidence>
<dbReference type="SUPFAM" id="SSF58104">
    <property type="entry name" value="Methyl-accepting chemotaxis protein (MCP) signaling domain"/>
    <property type="match status" value="1"/>
</dbReference>
<keyword evidence="15" id="KW-1185">Reference proteome</keyword>
<dbReference type="PRINTS" id="PR00260">
    <property type="entry name" value="CHEMTRNSDUCR"/>
</dbReference>
<dbReference type="InterPro" id="IPR004089">
    <property type="entry name" value="MCPsignal_dom"/>
</dbReference>
<dbReference type="GO" id="GO:0004888">
    <property type="term" value="F:transmembrane signaling receptor activity"/>
    <property type="evidence" value="ECO:0007669"/>
    <property type="project" value="InterPro"/>
</dbReference>
<dbReference type="RefSeq" id="WP_145728870.1">
    <property type="nucleotide sequence ID" value="NZ_VITR01000001.1"/>
</dbReference>
<accession>A0A560HGZ7</accession>
<dbReference type="InterPro" id="IPR003660">
    <property type="entry name" value="HAMP_dom"/>
</dbReference>
<dbReference type="AlphaFoldDB" id="A0A560HGZ7"/>
<organism evidence="14 15">
    <name type="scientific">Nitrospirillum amazonense</name>
    <dbReference type="NCBI Taxonomy" id="28077"/>
    <lineage>
        <taxon>Bacteria</taxon>
        <taxon>Pseudomonadati</taxon>
        <taxon>Pseudomonadota</taxon>
        <taxon>Alphaproteobacteria</taxon>
        <taxon>Rhodospirillales</taxon>
        <taxon>Azospirillaceae</taxon>
        <taxon>Nitrospirillum</taxon>
    </lineage>
</organism>
<dbReference type="PROSITE" id="PS50192">
    <property type="entry name" value="T_SNARE"/>
    <property type="match status" value="1"/>
</dbReference>
<comment type="subcellular location">
    <subcellularLocation>
        <location evidence="1">Cell inner membrane</location>
        <topology evidence="1">Multi-pass membrane protein</topology>
    </subcellularLocation>
</comment>
<dbReference type="OrthoDB" id="7260004at2"/>
<dbReference type="SMART" id="SM01049">
    <property type="entry name" value="Cache_2"/>
    <property type="match status" value="1"/>
</dbReference>
<keyword evidence="3" id="KW-0997">Cell inner membrane</keyword>
<dbReference type="GO" id="GO:0007165">
    <property type="term" value="P:signal transduction"/>
    <property type="evidence" value="ECO:0007669"/>
    <property type="project" value="UniProtKB-KW"/>
</dbReference>
<protein>
    <submittedName>
        <fullName evidence="14">Methyl-accepting chemotaxis sensory transducer with Cache sensor</fullName>
    </submittedName>
</protein>
<dbReference type="Gene3D" id="6.10.340.10">
    <property type="match status" value="1"/>
</dbReference>
<dbReference type="SMART" id="SM00283">
    <property type="entry name" value="MA"/>
    <property type="match status" value="1"/>
</dbReference>
<keyword evidence="4 10" id="KW-0812">Transmembrane</keyword>
<dbReference type="GO" id="GO:0005886">
    <property type="term" value="C:plasma membrane"/>
    <property type="evidence" value="ECO:0007669"/>
    <property type="project" value="UniProtKB-SubCell"/>
</dbReference>
<dbReference type="PROSITE" id="PS50111">
    <property type="entry name" value="CHEMOTAXIS_TRANSDUC_2"/>
    <property type="match status" value="1"/>
</dbReference>
<dbReference type="SMART" id="SM00304">
    <property type="entry name" value="HAMP"/>
    <property type="match status" value="1"/>
</dbReference>
<evidence type="ECO:0000256" key="2">
    <source>
        <dbReference type="ARBA" id="ARBA00022475"/>
    </source>
</evidence>
<keyword evidence="6 10" id="KW-0472">Membrane</keyword>
<evidence type="ECO:0000256" key="10">
    <source>
        <dbReference type="SAM" id="Phobius"/>
    </source>
</evidence>
<keyword evidence="2" id="KW-1003">Cell membrane</keyword>
<dbReference type="InterPro" id="IPR033480">
    <property type="entry name" value="sCache_2"/>
</dbReference>
<dbReference type="Proteomes" id="UP000315751">
    <property type="component" value="Unassembled WGS sequence"/>
</dbReference>
<evidence type="ECO:0000256" key="9">
    <source>
        <dbReference type="PROSITE-ProRule" id="PRU00284"/>
    </source>
</evidence>
<dbReference type="PROSITE" id="PS50885">
    <property type="entry name" value="HAMP"/>
    <property type="match status" value="1"/>
</dbReference>
<keyword evidence="5 10" id="KW-1133">Transmembrane helix</keyword>
<dbReference type="InterPro" id="IPR004090">
    <property type="entry name" value="Chemotax_Me-accpt_rcpt"/>
</dbReference>
<evidence type="ECO:0000259" key="13">
    <source>
        <dbReference type="PROSITE" id="PS50885"/>
    </source>
</evidence>
<evidence type="ECO:0000256" key="8">
    <source>
        <dbReference type="ARBA" id="ARBA00029447"/>
    </source>
</evidence>
<dbReference type="EMBL" id="VITR01000001">
    <property type="protein sequence ID" value="TWB45716.1"/>
    <property type="molecule type" value="Genomic_DNA"/>
</dbReference>
<dbReference type="Pfam" id="PF00672">
    <property type="entry name" value="HAMP"/>
    <property type="match status" value="1"/>
</dbReference>
<dbReference type="PANTHER" id="PTHR32089:SF112">
    <property type="entry name" value="LYSOZYME-LIKE PROTEIN-RELATED"/>
    <property type="match status" value="1"/>
</dbReference>
<feature type="transmembrane region" description="Helical" evidence="10">
    <location>
        <begin position="187"/>
        <end position="209"/>
    </location>
</feature>
<evidence type="ECO:0000256" key="4">
    <source>
        <dbReference type="ARBA" id="ARBA00022692"/>
    </source>
</evidence>
<keyword evidence="7 9" id="KW-0807">Transducer</keyword>
<evidence type="ECO:0000256" key="5">
    <source>
        <dbReference type="ARBA" id="ARBA00022989"/>
    </source>
</evidence>
<sequence length="560" mass="58711">MRNFSLILRIGIIMAIMVVSMLAISGAQVWSLRKSIYAEREQKLHDMVGSVLKLIHTYDGEVKAGRMPLDQAQETVKKAIRAMRWGEGDYYGVYQFDGVTLVHANPKNEGVNRMEFKDPKGTRIVADIIAAAQRGGGLATYEAPRGTAGAEVPAPKLVYAAPYEPWKWAVQAGVYIDDIDATLWREALWTGACTVLVLLVAGVFTVLIARSITRPLADLCGTMDRLAADDLNVDIHYTTDRSEIGRIARAVALFREHMRNAAALRAEQARTEAEAAARQRQALAGVADTFQARVGGVVGTVTQAATDLERLAATLTQAADQALTRARAASGAAADASSNVNTVAAASEELSASIGEISAQVVRSATIAGEALAVVRETDTVVEGLDGDARRIGEVLGLIQAIAAQTNLLALNATIEAARAGEAGKGFAVVANEVKGLANQTAKATEEIAAQITTIQGRSTQTVTAIRRIGATIADVNELTVTIASAVEEQTAATQEIARNVQQAAVGIGDVAGSLGDLTGASQAVGDAAQGVAGLAERLSAQSAILDSESAGFVKMVRLG</sequence>
<dbReference type="Pfam" id="PF17200">
    <property type="entry name" value="sCache_2"/>
    <property type="match status" value="1"/>
</dbReference>
<dbReference type="Gene3D" id="1.10.287.950">
    <property type="entry name" value="Methyl-accepting chemotaxis protein"/>
    <property type="match status" value="1"/>
</dbReference>
<evidence type="ECO:0000259" key="11">
    <source>
        <dbReference type="PROSITE" id="PS50111"/>
    </source>
</evidence>
<name>A0A560HGZ7_9PROT</name>
<comment type="caution">
    <text evidence="14">The sequence shown here is derived from an EMBL/GenBank/DDBJ whole genome shotgun (WGS) entry which is preliminary data.</text>
</comment>
<evidence type="ECO:0000259" key="12">
    <source>
        <dbReference type="PROSITE" id="PS50192"/>
    </source>
</evidence>
<dbReference type="Gene3D" id="3.30.450.20">
    <property type="entry name" value="PAS domain"/>
    <property type="match status" value="1"/>
</dbReference>
<gene>
    <name evidence="14" type="ORF">FBZ90_10148</name>
</gene>
<comment type="similarity">
    <text evidence="8">Belongs to the methyl-accepting chemotaxis (MCP) protein family.</text>
</comment>
<evidence type="ECO:0000256" key="1">
    <source>
        <dbReference type="ARBA" id="ARBA00004429"/>
    </source>
</evidence>
<feature type="domain" description="HAMP" evidence="13">
    <location>
        <begin position="210"/>
        <end position="263"/>
    </location>
</feature>
<dbReference type="GO" id="GO:0006935">
    <property type="term" value="P:chemotaxis"/>
    <property type="evidence" value="ECO:0007669"/>
    <property type="project" value="InterPro"/>
</dbReference>
<evidence type="ECO:0000256" key="3">
    <source>
        <dbReference type="ARBA" id="ARBA00022519"/>
    </source>
</evidence>
<dbReference type="PANTHER" id="PTHR32089">
    <property type="entry name" value="METHYL-ACCEPTING CHEMOTAXIS PROTEIN MCPB"/>
    <property type="match status" value="1"/>
</dbReference>